<comment type="similarity">
    <text evidence="1">Belongs to the NmrA-type oxidoreductase family.</text>
</comment>
<evidence type="ECO:0000256" key="3">
    <source>
        <dbReference type="SAM" id="MobiDB-lite"/>
    </source>
</evidence>
<feature type="domain" description="NmrA-like" evidence="5">
    <location>
        <begin position="94"/>
        <end position="392"/>
    </location>
</feature>
<keyword evidence="4" id="KW-0732">Signal</keyword>
<dbReference type="EMBL" id="JALLPB020000103">
    <property type="protein sequence ID" value="KAL3817471.1"/>
    <property type="molecule type" value="Genomic_DNA"/>
</dbReference>
<proteinExistence type="inferred from homology"/>
<dbReference type="Gene3D" id="3.40.1500.20">
    <property type="match status" value="1"/>
</dbReference>
<keyword evidence="7" id="KW-1185">Reference proteome</keyword>
<dbReference type="PANTHER" id="PTHR42748">
    <property type="entry name" value="NITROGEN METABOLITE REPRESSION PROTEIN NMRA FAMILY MEMBER"/>
    <property type="match status" value="1"/>
</dbReference>
<name>A0ABD3RZ58_9STRA</name>
<dbReference type="InterPro" id="IPR008030">
    <property type="entry name" value="NmrA-like"/>
</dbReference>
<evidence type="ECO:0000256" key="4">
    <source>
        <dbReference type="SAM" id="SignalP"/>
    </source>
</evidence>
<sequence length="788" mass="87444">MITLAVLSLAAATSVVVISGFTTRPPISTTTYPMGMRGGGGGVGVGIELWPTSSSSIRLLSHVTLESSVASRADDNDVLPPPRDEDYDDDDGATILVVGATGGTGLRALHGFLDVGYSPSNIRVLTRNVNSARASALRSLGFRVRYADLDVPSTLVNAIRGCTGCYVHSTSSDLRELDDKEVNRANNLAYAIDEANTKDESGKGLSRVVYNSAAAEDGHGVYRIGQKHAVERAFREGMLNTNTSLVSLRANLFMEELWKGYTRPSILRGRYPFSVHPDRNVYLTSVRDMGRLAGTIMGMPNDAYHDGISNNNSVINVAGDVLTPRTMAETFAKVQNSTCVHDRSRLFGFFARLFFGDLYEVIRFYRTSTETTDIDTLGKLFPGLLTTFEEFLVETHWADADRVYEDLSIADDPPVTPRGRELIEETRSTSPPPEVVIKTKLANTITEEKVEHVPRLTDDELLDLISSDAYAMDISSITVGSERETYIGQGSGVNDGTGIGALSSRLKNVVGKILTWKNRPVYDKLWTIIEDDLLALVRERVPELISRPTWFCNASDPYAFATDDGACDGVVAAYKGGRVDWLTTCKFFSRTLGFGNMRIDGWSTRDTRAPHMAVHLCIVFNVIFIYISLVPRSNLLLDDEYNDYVYGTPKDALNGRSLNDLHVQCVEDKSFKQYVSKSHVVNAFMVAPTTLLYTVPYSKRNFDKVRDLSVGYVATWLDMLDEMDGPLMRDVNTRDVQSELLRLDVRTRQFCGRDPDTKNVANIFGLEVTDKLVRTLWGDPEDEIWKTR</sequence>
<gene>
    <name evidence="6" type="ORF">ACHAXA_001478</name>
</gene>
<evidence type="ECO:0000313" key="6">
    <source>
        <dbReference type="EMBL" id="KAL3817471.1"/>
    </source>
</evidence>
<dbReference type="Proteomes" id="UP001530377">
    <property type="component" value="Unassembled WGS sequence"/>
</dbReference>
<accession>A0ABD3RZ58</accession>
<dbReference type="AlphaFoldDB" id="A0ABD3RZ58"/>
<evidence type="ECO:0000259" key="5">
    <source>
        <dbReference type="Pfam" id="PF05368"/>
    </source>
</evidence>
<dbReference type="PANTHER" id="PTHR42748:SF32">
    <property type="entry name" value="NMRA-LIKE DOMAIN-CONTAINING PROTEIN"/>
    <property type="match status" value="1"/>
</dbReference>
<dbReference type="InterPro" id="IPR036291">
    <property type="entry name" value="NAD(P)-bd_dom_sf"/>
</dbReference>
<dbReference type="InterPro" id="IPR051164">
    <property type="entry name" value="NmrA-like_oxidored"/>
</dbReference>
<evidence type="ECO:0000256" key="2">
    <source>
        <dbReference type="ARBA" id="ARBA00022857"/>
    </source>
</evidence>
<comment type="caution">
    <text evidence="6">The sequence shown here is derived from an EMBL/GenBank/DDBJ whole genome shotgun (WGS) entry which is preliminary data.</text>
</comment>
<dbReference type="SUPFAM" id="SSF51735">
    <property type="entry name" value="NAD(P)-binding Rossmann-fold domains"/>
    <property type="match status" value="1"/>
</dbReference>
<feature type="signal peptide" evidence="4">
    <location>
        <begin position="1"/>
        <end position="20"/>
    </location>
</feature>
<dbReference type="Gene3D" id="3.40.50.720">
    <property type="entry name" value="NAD(P)-binding Rossmann-like Domain"/>
    <property type="match status" value="1"/>
</dbReference>
<organism evidence="6 7">
    <name type="scientific">Cyclostephanos tholiformis</name>
    <dbReference type="NCBI Taxonomy" id="382380"/>
    <lineage>
        <taxon>Eukaryota</taxon>
        <taxon>Sar</taxon>
        <taxon>Stramenopiles</taxon>
        <taxon>Ochrophyta</taxon>
        <taxon>Bacillariophyta</taxon>
        <taxon>Coscinodiscophyceae</taxon>
        <taxon>Thalassiosirophycidae</taxon>
        <taxon>Stephanodiscales</taxon>
        <taxon>Stephanodiscaceae</taxon>
        <taxon>Cyclostephanos</taxon>
    </lineage>
</organism>
<reference evidence="6 7" key="1">
    <citation type="submission" date="2024-10" db="EMBL/GenBank/DDBJ databases">
        <title>Updated reference genomes for cyclostephanoid diatoms.</title>
        <authorList>
            <person name="Roberts W.R."/>
            <person name="Alverson A.J."/>
        </authorList>
    </citation>
    <scope>NUCLEOTIDE SEQUENCE [LARGE SCALE GENOMIC DNA]</scope>
    <source>
        <strain evidence="6 7">AJA228-03</strain>
    </source>
</reference>
<keyword evidence="2" id="KW-0521">NADP</keyword>
<feature type="chain" id="PRO_5044833054" description="NmrA-like domain-containing protein" evidence="4">
    <location>
        <begin position="21"/>
        <end position="788"/>
    </location>
</feature>
<evidence type="ECO:0000256" key="1">
    <source>
        <dbReference type="ARBA" id="ARBA00006328"/>
    </source>
</evidence>
<evidence type="ECO:0000313" key="7">
    <source>
        <dbReference type="Proteomes" id="UP001530377"/>
    </source>
</evidence>
<feature type="region of interest" description="Disordered" evidence="3">
    <location>
        <begin position="71"/>
        <end position="90"/>
    </location>
</feature>
<protein>
    <recommendedName>
        <fullName evidence="5">NmrA-like domain-containing protein</fullName>
    </recommendedName>
</protein>
<dbReference type="Pfam" id="PF05368">
    <property type="entry name" value="NmrA"/>
    <property type="match status" value="1"/>
</dbReference>